<dbReference type="GO" id="GO:0016020">
    <property type="term" value="C:membrane"/>
    <property type="evidence" value="ECO:0007669"/>
    <property type="project" value="UniProtKB-SubCell"/>
</dbReference>
<dbReference type="GeneID" id="120249501"/>
<evidence type="ECO:0000256" key="8">
    <source>
        <dbReference type="ARBA" id="ARBA00023004"/>
    </source>
</evidence>
<keyword evidence="3 11" id="KW-0349">Heme</keyword>
<dbReference type="GO" id="GO:0006629">
    <property type="term" value="P:lipid metabolic process"/>
    <property type="evidence" value="ECO:0007669"/>
    <property type="project" value="UniProtKB-ARBA"/>
</dbReference>
<evidence type="ECO:0000256" key="1">
    <source>
        <dbReference type="ARBA" id="ARBA00004370"/>
    </source>
</evidence>
<keyword evidence="7 12" id="KW-0560">Oxidoreductase</keyword>
<evidence type="ECO:0000256" key="12">
    <source>
        <dbReference type="RuleBase" id="RU000461"/>
    </source>
</evidence>
<dbReference type="InterPro" id="IPR001128">
    <property type="entry name" value="Cyt_P450"/>
</dbReference>
<dbReference type="Gene3D" id="1.10.630.10">
    <property type="entry name" value="Cytochrome P450"/>
    <property type="match status" value="1"/>
</dbReference>
<dbReference type="GO" id="GO:0016705">
    <property type="term" value="F:oxidoreductase activity, acting on paired donors, with incorporation or reduction of molecular oxygen"/>
    <property type="evidence" value="ECO:0007669"/>
    <property type="project" value="InterPro"/>
</dbReference>
<keyword evidence="8 11" id="KW-0408">Iron</keyword>
<evidence type="ECO:0000256" key="13">
    <source>
        <dbReference type="SAM" id="Phobius"/>
    </source>
</evidence>
<keyword evidence="10 13" id="KW-0472">Membrane</keyword>
<organism evidence="14 15">
    <name type="scientific">Dioscorea cayennensis subsp. rotundata</name>
    <name type="common">White Guinea yam</name>
    <name type="synonym">Dioscorea rotundata</name>
    <dbReference type="NCBI Taxonomy" id="55577"/>
    <lineage>
        <taxon>Eukaryota</taxon>
        <taxon>Viridiplantae</taxon>
        <taxon>Streptophyta</taxon>
        <taxon>Embryophyta</taxon>
        <taxon>Tracheophyta</taxon>
        <taxon>Spermatophyta</taxon>
        <taxon>Magnoliopsida</taxon>
        <taxon>Liliopsida</taxon>
        <taxon>Dioscoreales</taxon>
        <taxon>Dioscoreaceae</taxon>
        <taxon>Dioscorea</taxon>
    </lineage>
</organism>
<keyword evidence="6 13" id="KW-1133">Transmembrane helix</keyword>
<dbReference type="Pfam" id="PF00067">
    <property type="entry name" value="p450"/>
    <property type="match status" value="1"/>
</dbReference>
<dbReference type="PROSITE" id="PS00086">
    <property type="entry name" value="CYTOCHROME_P450"/>
    <property type="match status" value="1"/>
</dbReference>
<dbReference type="InterPro" id="IPR036396">
    <property type="entry name" value="Cyt_P450_sf"/>
</dbReference>
<sequence>MKAMEIFSSLLFIVFSFIIFYLYYLVWLKPEGIRRKMRQQGINGPIPSSFFSGNIEDMKKFMQEKKKSPRGTVSHDYSICPHLDHWRKNYGQVYVYTMGNAPIMHVSSPEMVKEISQCLSIDFGKTTFLKETLKPLFGDGIIKANGEIWSHQRKIIAPEFFLNKIKGMVDLMVDSTGPLLRLWENRIEEGEVEMELYEDLRNYSADVISRACFGSSYLRGKEMFSKLRLLQNSLSKPNLFAEITGFRLLVPSKSGREVVKLEREVHSLILELVKDGQASGEEKNLLQAILNGAKGSSFTSQDKADAFIVDNCKSIYFAGHETTATAASWCLLLLALYPEWQHLVRSEITQLCGGLSPDAQSLQKMKILTMVIQETIRLYPPGPIISRESLQDMKLGKLDIPKGLGIYIPLPTLHRDPSIWGPDALIFNPKRFANGVTSACTFPQAYAPFGAGARTCLGQHFAMLELKIVLSLILSKFCFSVSQNYCHSPYFKLLLEPEFGMHLTVKKGGFHKGWR</sequence>
<dbReference type="PANTHER" id="PTHR24282:SF36">
    <property type="entry name" value="CYTOCHROME P450 714A1-RELATED"/>
    <property type="match status" value="1"/>
</dbReference>
<comment type="cofactor">
    <cofactor evidence="11">
        <name>heme</name>
        <dbReference type="ChEBI" id="CHEBI:30413"/>
    </cofactor>
</comment>
<keyword evidence="14" id="KW-1185">Reference proteome</keyword>
<keyword evidence="4 13" id="KW-0812">Transmembrane</keyword>
<dbReference type="PRINTS" id="PR00385">
    <property type="entry name" value="P450"/>
</dbReference>
<evidence type="ECO:0000256" key="2">
    <source>
        <dbReference type="ARBA" id="ARBA00010617"/>
    </source>
</evidence>
<dbReference type="RefSeq" id="XP_039113963.1">
    <property type="nucleotide sequence ID" value="XM_039258029.1"/>
</dbReference>
<evidence type="ECO:0000256" key="6">
    <source>
        <dbReference type="ARBA" id="ARBA00022989"/>
    </source>
</evidence>
<evidence type="ECO:0000256" key="9">
    <source>
        <dbReference type="ARBA" id="ARBA00023033"/>
    </source>
</evidence>
<feature type="binding site" description="axial binding residue" evidence="11">
    <location>
        <position position="456"/>
    </location>
    <ligand>
        <name>heme</name>
        <dbReference type="ChEBI" id="CHEBI:30413"/>
    </ligand>
    <ligandPart>
        <name>Fe</name>
        <dbReference type="ChEBI" id="CHEBI:18248"/>
    </ligandPart>
</feature>
<evidence type="ECO:0000256" key="3">
    <source>
        <dbReference type="ARBA" id="ARBA00022617"/>
    </source>
</evidence>
<dbReference type="GO" id="GO:0020037">
    <property type="term" value="F:heme binding"/>
    <property type="evidence" value="ECO:0007669"/>
    <property type="project" value="InterPro"/>
</dbReference>
<dbReference type="PANTHER" id="PTHR24282">
    <property type="entry name" value="CYTOCHROME P450 FAMILY MEMBER"/>
    <property type="match status" value="1"/>
</dbReference>
<reference evidence="15" key="1">
    <citation type="submission" date="2025-08" db="UniProtKB">
        <authorList>
            <consortium name="RefSeq"/>
        </authorList>
    </citation>
    <scope>IDENTIFICATION</scope>
</reference>
<dbReference type="SUPFAM" id="SSF48264">
    <property type="entry name" value="Cytochrome P450"/>
    <property type="match status" value="1"/>
</dbReference>
<dbReference type="InterPro" id="IPR017972">
    <property type="entry name" value="Cyt_P450_CS"/>
</dbReference>
<evidence type="ECO:0000256" key="7">
    <source>
        <dbReference type="ARBA" id="ARBA00023002"/>
    </source>
</evidence>
<dbReference type="PRINTS" id="PR00463">
    <property type="entry name" value="EP450I"/>
</dbReference>
<gene>
    <name evidence="15" type="primary">LOC120249501</name>
</gene>
<dbReference type="GO" id="GO:0005506">
    <property type="term" value="F:iron ion binding"/>
    <property type="evidence" value="ECO:0007669"/>
    <property type="project" value="InterPro"/>
</dbReference>
<dbReference type="InterPro" id="IPR050665">
    <property type="entry name" value="Cytochrome_P450_Monooxygen"/>
</dbReference>
<dbReference type="InterPro" id="IPR002401">
    <property type="entry name" value="Cyt_P450_E_grp-I"/>
</dbReference>
<dbReference type="AlphaFoldDB" id="A0AB40AGL0"/>
<protein>
    <submittedName>
        <fullName evidence="15">Cytochrome P450 714B3-like</fullName>
    </submittedName>
</protein>
<comment type="subcellular location">
    <subcellularLocation>
        <location evidence="1">Membrane</location>
    </subcellularLocation>
</comment>
<evidence type="ECO:0000313" key="15">
    <source>
        <dbReference type="RefSeq" id="XP_039113963.1"/>
    </source>
</evidence>
<keyword evidence="5 11" id="KW-0479">Metal-binding</keyword>
<evidence type="ECO:0000256" key="11">
    <source>
        <dbReference type="PIRSR" id="PIRSR602401-1"/>
    </source>
</evidence>
<dbReference type="GO" id="GO:0004497">
    <property type="term" value="F:monooxygenase activity"/>
    <property type="evidence" value="ECO:0007669"/>
    <property type="project" value="UniProtKB-KW"/>
</dbReference>
<comment type="similarity">
    <text evidence="2 12">Belongs to the cytochrome P450 family.</text>
</comment>
<keyword evidence="9 12" id="KW-0503">Monooxygenase</keyword>
<evidence type="ECO:0000256" key="5">
    <source>
        <dbReference type="ARBA" id="ARBA00022723"/>
    </source>
</evidence>
<evidence type="ECO:0000313" key="14">
    <source>
        <dbReference type="Proteomes" id="UP001515500"/>
    </source>
</evidence>
<name>A0AB40AGL0_DIOCR</name>
<accession>A0AB40AGL0</accession>
<evidence type="ECO:0000256" key="10">
    <source>
        <dbReference type="ARBA" id="ARBA00023136"/>
    </source>
</evidence>
<feature type="transmembrane region" description="Helical" evidence="13">
    <location>
        <begin position="6"/>
        <end position="28"/>
    </location>
</feature>
<proteinExistence type="inferred from homology"/>
<dbReference type="Proteomes" id="UP001515500">
    <property type="component" value="Chromosome 19"/>
</dbReference>
<evidence type="ECO:0000256" key="4">
    <source>
        <dbReference type="ARBA" id="ARBA00022692"/>
    </source>
</evidence>